<feature type="domain" description="ABC1 atypical kinase-like" evidence="2">
    <location>
        <begin position="78"/>
        <end position="325"/>
    </location>
</feature>
<keyword evidence="4" id="KW-1185">Reference proteome</keyword>
<comment type="similarity">
    <text evidence="1">Belongs to the protein kinase superfamily. ADCK protein kinase family.</text>
</comment>
<gene>
    <name evidence="3" type="ORF">M9B40_00250</name>
</gene>
<dbReference type="Pfam" id="PF03109">
    <property type="entry name" value="ABC1"/>
    <property type="match status" value="1"/>
</dbReference>
<evidence type="ECO:0000259" key="2">
    <source>
        <dbReference type="Pfam" id="PF03109"/>
    </source>
</evidence>
<evidence type="ECO:0000313" key="3">
    <source>
        <dbReference type="EMBL" id="URQ63232.1"/>
    </source>
</evidence>
<dbReference type="InterPro" id="IPR050154">
    <property type="entry name" value="UbiB_kinase"/>
</dbReference>
<dbReference type="EMBL" id="CP097966">
    <property type="protein sequence ID" value="URQ63232.1"/>
    <property type="molecule type" value="Genomic_DNA"/>
</dbReference>
<evidence type="ECO:0000256" key="1">
    <source>
        <dbReference type="ARBA" id="ARBA00009670"/>
    </source>
</evidence>
<dbReference type="InterPro" id="IPR011009">
    <property type="entry name" value="Kinase-like_dom_sf"/>
</dbReference>
<organism evidence="3 4">
    <name type="scientific">SAR86 cluster bacterium</name>
    <dbReference type="NCBI Taxonomy" id="2030880"/>
    <lineage>
        <taxon>Bacteria</taxon>
        <taxon>Pseudomonadati</taxon>
        <taxon>Pseudomonadota</taxon>
        <taxon>Gammaproteobacteria</taxon>
        <taxon>SAR86 cluster</taxon>
    </lineage>
</organism>
<dbReference type="InterPro" id="IPR004147">
    <property type="entry name" value="ABC1_dom"/>
</dbReference>
<proteinExistence type="inferred from homology"/>
<sequence>MNIFRLFYIFFKIRASGIFSTFGIRYNFLLVPFINKKNPEKNFKEKLEDFGPVYIKLGQLLSTRTDLVSKKLSKELNKLTDDCEAVSFGYIKNTIETELGKKSKNILNNIDKTPLSSASLAQVHVFFMDKKKFVVKVQRPHLKEKILKDINLVKFGIRILRFFIKSYPRIDLMKIINDYERVINNELDFRLEANNAKKTHKNFQDSSFLYVPSIVEKYTTKKIIVMEYIDGIPVTNIKELKKYKLNLKALAESGVKIFLKQVFQDNFFHADMHPGNIFAAKTSPKKPFYYAVDYAICGSLSESNQILIAQMISSLLKKDFYSLAQLFIFANWVSEDTKTEELENILRINCEHLLDKPLSQILFGELLLNLLEAMRPFNLYLDNDLLLLIKTLVHIEGMGRQIYPELDFWSVANPFLKTWFKDKYSVKGLVKYLVSKKHILTYMIVKRFEETQEIFDQNYGDIK</sequence>
<reference evidence="3" key="1">
    <citation type="submission" date="2022-05" db="EMBL/GenBank/DDBJ databases">
        <title>Single-amplified genomics reveal most streamlined microbe among free-living bacteria.</title>
        <authorList>
            <person name="Roda-Garcia J."/>
            <person name="Haro-Moreno J.M."/>
            <person name="Rodriguez-Valera F."/>
            <person name="Almagro-Moreno S."/>
            <person name="Lopez-Perez M."/>
        </authorList>
    </citation>
    <scope>NUCLEOTIDE SEQUENCE</scope>
    <source>
        <strain evidence="3">TMED112-D2-2</strain>
    </source>
</reference>
<dbReference type="PANTHER" id="PTHR10566">
    <property type="entry name" value="CHAPERONE-ACTIVITY OF BC1 COMPLEX CABC1 -RELATED"/>
    <property type="match status" value="1"/>
</dbReference>
<dbReference type="Proteomes" id="UP001056381">
    <property type="component" value="Chromosome"/>
</dbReference>
<dbReference type="SUPFAM" id="SSF56112">
    <property type="entry name" value="Protein kinase-like (PK-like)"/>
    <property type="match status" value="1"/>
</dbReference>
<dbReference type="AlphaFoldDB" id="A0A9Q8U2R7"/>
<accession>A0A9Q8U2R7</accession>
<name>A0A9Q8U2R7_9GAMM</name>
<dbReference type="PANTHER" id="PTHR10566:SF113">
    <property type="entry name" value="PROTEIN ACTIVITY OF BC1 COMPLEX KINASE 7, CHLOROPLASTIC"/>
    <property type="match status" value="1"/>
</dbReference>
<protein>
    <submittedName>
        <fullName evidence="3">AarF/UbiB family protein</fullName>
    </submittedName>
</protein>
<evidence type="ECO:0000313" key="4">
    <source>
        <dbReference type="Proteomes" id="UP001056381"/>
    </source>
</evidence>